<feature type="region of interest" description="Disordered" evidence="1">
    <location>
        <begin position="32"/>
        <end position="57"/>
    </location>
</feature>
<name>A0AB34JAQ3_PRYPA</name>
<gene>
    <name evidence="2" type="ORF">AB1Y20_002128</name>
</gene>
<evidence type="ECO:0000313" key="2">
    <source>
        <dbReference type="EMBL" id="KAL1515505.1"/>
    </source>
</evidence>
<evidence type="ECO:0000256" key="1">
    <source>
        <dbReference type="SAM" id="MobiDB-lite"/>
    </source>
</evidence>
<reference evidence="2 3" key="1">
    <citation type="journal article" date="2024" name="Science">
        <title>Giant polyketide synthase enzymes in the biosynthesis of giant marine polyether toxins.</title>
        <authorList>
            <person name="Fallon T.R."/>
            <person name="Shende V.V."/>
            <person name="Wierzbicki I.H."/>
            <person name="Pendleton A.L."/>
            <person name="Watervoot N.F."/>
            <person name="Auber R.P."/>
            <person name="Gonzalez D.J."/>
            <person name="Wisecaver J.H."/>
            <person name="Moore B.S."/>
        </authorList>
    </citation>
    <scope>NUCLEOTIDE SEQUENCE [LARGE SCALE GENOMIC DNA]</scope>
    <source>
        <strain evidence="2 3">12B1</strain>
    </source>
</reference>
<dbReference type="EMBL" id="JBGBPQ010000011">
    <property type="protein sequence ID" value="KAL1515505.1"/>
    <property type="molecule type" value="Genomic_DNA"/>
</dbReference>
<accession>A0AB34JAQ3</accession>
<evidence type="ECO:0000313" key="3">
    <source>
        <dbReference type="Proteomes" id="UP001515480"/>
    </source>
</evidence>
<comment type="caution">
    <text evidence="2">The sequence shown here is derived from an EMBL/GenBank/DDBJ whole genome shotgun (WGS) entry which is preliminary data.</text>
</comment>
<keyword evidence="3" id="KW-1185">Reference proteome</keyword>
<protein>
    <submittedName>
        <fullName evidence="2">Uncharacterized protein</fullName>
    </submittedName>
</protein>
<proteinExistence type="predicted"/>
<dbReference type="Proteomes" id="UP001515480">
    <property type="component" value="Unassembled WGS sequence"/>
</dbReference>
<dbReference type="AlphaFoldDB" id="A0AB34JAQ3"/>
<organism evidence="2 3">
    <name type="scientific">Prymnesium parvum</name>
    <name type="common">Toxic golden alga</name>
    <dbReference type="NCBI Taxonomy" id="97485"/>
    <lineage>
        <taxon>Eukaryota</taxon>
        <taxon>Haptista</taxon>
        <taxon>Haptophyta</taxon>
        <taxon>Prymnesiophyceae</taxon>
        <taxon>Prymnesiales</taxon>
        <taxon>Prymnesiaceae</taxon>
        <taxon>Prymnesium</taxon>
    </lineage>
</organism>
<sequence>MVFPLREGCIFFAVHQVCSHSKVPESLLDVSPAKRGSDAASANRARPTVSPRPASPALRAGGALVDVDITRSGGTPLLANPFKLGPSGKDELLRQLAAVTYRDWLDLRTVAAQDMRSALPVAASMRLLTGA</sequence>